<dbReference type="EMBL" id="GBXM01007795">
    <property type="protein sequence ID" value="JAI00783.1"/>
    <property type="molecule type" value="Transcribed_RNA"/>
</dbReference>
<reference evidence="2" key="1">
    <citation type="submission" date="2014-11" db="EMBL/GenBank/DDBJ databases">
        <authorList>
            <person name="Amaro Gonzalez C."/>
        </authorList>
    </citation>
    <scope>NUCLEOTIDE SEQUENCE</scope>
</reference>
<feature type="compositionally biased region" description="Polar residues" evidence="1">
    <location>
        <begin position="29"/>
        <end position="39"/>
    </location>
</feature>
<organism evidence="2">
    <name type="scientific">Anguilla anguilla</name>
    <name type="common">European freshwater eel</name>
    <name type="synonym">Muraena anguilla</name>
    <dbReference type="NCBI Taxonomy" id="7936"/>
    <lineage>
        <taxon>Eukaryota</taxon>
        <taxon>Metazoa</taxon>
        <taxon>Chordata</taxon>
        <taxon>Craniata</taxon>
        <taxon>Vertebrata</taxon>
        <taxon>Euteleostomi</taxon>
        <taxon>Actinopterygii</taxon>
        <taxon>Neopterygii</taxon>
        <taxon>Teleostei</taxon>
        <taxon>Anguilliformes</taxon>
        <taxon>Anguillidae</taxon>
        <taxon>Anguilla</taxon>
    </lineage>
</organism>
<protein>
    <submittedName>
        <fullName evidence="2">Uncharacterized protein</fullName>
    </submittedName>
</protein>
<accession>A0A0E9XDI5</accession>
<evidence type="ECO:0000313" key="2">
    <source>
        <dbReference type="EMBL" id="JAI00783.1"/>
    </source>
</evidence>
<name>A0A0E9XDI5_ANGAN</name>
<reference evidence="2" key="2">
    <citation type="journal article" date="2015" name="Fish Shellfish Immunol.">
        <title>Early steps in the European eel (Anguilla anguilla)-Vibrio vulnificus interaction in the gills: Role of the RtxA13 toxin.</title>
        <authorList>
            <person name="Callol A."/>
            <person name="Pajuelo D."/>
            <person name="Ebbesson L."/>
            <person name="Teles M."/>
            <person name="MacKenzie S."/>
            <person name="Amaro C."/>
        </authorList>
    </citation>
    <scope>NUCLEOTIDE SEQUENCE</scope>
</reference>
<evidence type="ECO:0000256" key="1">
    <source>
        <dbReference type="SAM" id="MobiDB-lite"/>
    </source>
</evidence>
<dbReference type="AlphaFoldDB" id="A0A0E9XDI5"/>
<sequence>MSVLECFHIQRKVQQSFTGNPATFREKSSNPSQVILPSI</sequence>
<feature type="region of interest" description="Disordered" evidence="1">
    <location>
        <begin position="20"/>
        <end position="39"/>
    </location>
</feature>
<proteinExistence type="predicted"/>